<evidence type="ECO:0000313" key="2">
    <source>
        <dbReference type="Proteomes" id="UP000325577"/>
    </source>
</evidence>
<gene>
    <name evidence="1" type="ORF">F0562_019666</name>
</gene>
<protein>
    <submittedName>
        <fullName evidence="1">Uncharacterized protein</fullName>
    </submittedName>
</protein>
<dbReference type="Proteomes" id="UP000325577">
    <property type="component" value="Linkage Group LG10"/>
</dbReference>
<keyword evidence="2" id="KW-1185">Reference proteome</keyword>
<dbReference type="AlphaFoldDB" id="A0A5J5BPY7"/>
<name>A0A5J5BPY7_9ASTE</name>
<evidence type="ECO:0000313" key="1">
    <source>
        <dbReference type="EMBL" id="KAA8544939.1"/>
    </source>
</evidence>
<sequence length="79" mass="7940">MTNPATQLGPSSNLEHSAGAEMCVFKGRSEGEDQFALFCSASGSASPASGAIVFLADLASVRLAAVFLGVCNGALTPFS</sequence>
<accession>A0A5J5BPY7</accession>
<proteinExistence type="predicted"/>
<dbReference type="EMBL" id="CM018033">
    <property type="protein sequence ID" value="KAA8544939.1"/>
    <property type="molecule type" value="Genomic_DNA"/>
</dbReference>
<reference evidence="1 2" key="1">
    <citation type="submission" date="2019-09" db="EMBL/GenBank/DDBJ databases">
        <title>A chromosome-level genome assembly of the Chinese tupelo Nyssa sinensis.</title>
        <authorList>
            <person name="Yang X."/>
            <person name="Kang M."/>
            <person name="Yang Y."/>
            <person name="Xiong H."/>
            <person name="Wang M."/>
            <person name="Zhang Z."/>
            <person name="Wang Z."/>
            <person name="Wu H."/>
            <person name="Ma T."/>
            <person name="Liu J."/>
            <person name="Xi Z."/>
        </authorList>
    </citation>
    <scope>NUCLEOTIDE SEQUENCE [LARGE SCALE GENOMIC DNA]</scope>
    <source>
        <strain evidence="1">J267</strain>
        <tissue evidence="1">Leaf</tissue>
    </source>
</reference>
<organism evidence="1 2">
    <name type="scientific">Nyssa sinensis</name>
    <dbReference type="NCBI Taxonomy" id="561372"/>
    <lineage>
        <taxon>Eukaryota</taxon>
        <taxon>Viridiplantae</taxon>
        <taxon>Streptophyta</taxon>
        <taxon>Embryophyta</taxon>
        <taxon>Tracheophyta</taxon>
        <taxon>Spermatophyta</taxon>
        <taxon>Magnoliopsida</taxon>
        <taxon>eudicotyledons</taxon>
        <taxon>Gunneridae</taxon>
        <taxon>Pentapetalae</taxon>
        <taxon>asterids</taxon>
        <taxon>Cornales</taxon>
        <taxon>Nyssaceae</taxon>
        <taxon>Nyssa</taxon>
    </lineage>
</organism>